<evidence type="ECO:0000313" key="1">
    <source>
        <dbReference type="EMBL" id="CAA9269470.1"/>
    </source>
</evidence>
<accession>A0A6J4J815</accession>
<organism evidence="1">
    <name type="scientific">uncultured Coleofasciculus sp</name>
    <dbReference type="NCBI Taxonomy" id="1267456"/>
    <lineage>
        <taxon>Bacteria</taxon>
        <taxon>Bacillati</taxon>
        <taxon>Cyanobacteriota</taxon>
        <taxon>Cyanophyceae</taxon>
        <taxon>Coleofasciculales</taxon>
        <taxon>Coleofasciculaceae</taxon>
        <taxon>Coleofasciculus</taxon>
        <taxon>environmental samples</taxon>
    </lineage>
</organism>
<reference evidence="1" key="1">
    <citation type="submission" date="2020-02" db="EMBL/GenBank/DDBJ databases">
        <authorList>
            <person name="Meier V. D."/>
        </authorList>
    </citation>
    <scope>NUCLEOTIDE SEQUENCE</scope>
    <source>
        <strain evidence="1">AVDCRST_MAG92</strain>
    </source>
</reference>
<sequence>MGLSQLVIFRSIDNPTPSQPTMVRPAPKNIDLRKARAAVEVGAISKLIGRTLFVVKSFSSKKC</sequence>
<protein>
    <submittedName>
        <fullName evidence="1">Uncharacterized protein</fullName>
    </submittedName>
</protein>
<name>A0A6J4J815_9CYAN</name>
<proteinExistence type="predicted"/>
<dbReference type="AlphaFoldDB" id="A0A6J4J815"/>
<gene>
    <name evidence="1" type="ORF">AVDCRST_MAG92-2875</name>
</gene>
<dbReference type="EMBL" id="CADCTM010000460">
    <property type="protein sequence ID" value="CAA9269470.1"/>
    <property type="molecule type" value="Genomic_DNA"/>
</dbReference>